<evidence type="ECO:0000313" key="4">
    <source>
        <dbReference type="Proteomes" id="UP000605848"/>
    </source>
</evidence>
<accession>A0A936ZC44</accession>
<dbReference type="EMBL" id="JAEQMY010000145">
    <property type="protein sequence ID" value="MBL0408081.1"/>
    <property type="molecule type" value="Genomic_DNA"/>
</dbReference>
<sequence>MTSRIQCFLKDEKGAAALEMAMLAPAFLTLLLGIFQGGLLVFTQASLHYAVHKSVRCVALQDVCPSPASYYLGTGAAPEFTPAQEPCGRALTATVSYTFTVLLYHKEILLSAKACFPNIRGS</sequence>
<feature type="transmembrane region" description="Helical" evidence="1">
    <location>
        <begin position="20"/>
        <end position="43"/>
    </location>
</feature>
<dbReference type="RefSeq" id="WP_202065757.1">
    <property type="nucleotide sequence ID" value="NZ_JAEQMY010000145.1"/>
</dbReference>
<gene>
    <name evidence="3" type="ORF">JKG68_29745</name>
</gene>
<dbReference type="Proteomes" id="UP000605848">
    <property type="component" value="Unassembled WGS sequence"/>
</dbReference>
<evidence type="ECO:0000313" key="3">
    <source>
        <dbReference type="EMBL" id="MBL0408081.1"/>
    </source>
</evidence>
<dbReference type="InterPro" id="IPR012495">
    <property type="entry name" value="TadE-like_dom"/>
</dbReference>
<keyword evidence="1" id="KW-1133">Transmembrane helix</keyword>
<dbReference type="Pfam" id="PF07811">
    <property type="entry name" value="TadE"/>
    <property type="match status" value="1"/>
</dbReference>
<evidence type="ECO:0000256" key="1">
    <source>
        <dbReference type="SAM" id="Phobius"/>
    </source>
</evidence>
<keyword evidence="1" id="KW-0472">Membrane</keyword>
<evidence type="ECO:0000259" key="2">
    <source>
        <dbReference type="Pfam" id="PF07811"/>
    </source>
</evidence>
<organism evidence="3 4">
    <name type="scientific">Microvirga aerilata</name>
    <dbReference type="NCBI Taxonomy" id="670292"/>
    <lineage>
        <taxon>Bacteria</taxon>
        <taxon>Pseudomonadati</taxon>
        <taxon>Pseudomonadota</taxon>
        <taxon>Alphaproteobacteria</taxon>
        <taxon>Hyphomicrobiales</taxon>
        <taxon>Methylobacteriaceae</taxon>
        <taxon>Microvirga</taxon>
    </lineage>
</organism>
<reference evidence="3" key="1">
    <citation type="submission" date="2021-01" db="EMBL/GenBank/DDBJ databases">
        <title>Microvirga sp.</title>
        <authorList>
            <person name="Kim M.K."/>
        </authorList>
    </citation>
    <scope>NUCLEOTIDE SEQUENCE</scope>
    <source>
        <strain evidence="3">5420S-16</strain>
    </source>
</reference>
<feature type="domain" description="TadE-like" evidence="2">
    <location>
        <begin position="14"/>
        <end position="56"/>
    </location>
</feature>
<protein>
    <submittedName>
        <fullName evidence="3">Pilus assembly protein</fullName>
    </submittedName>
</protein>
<keyword evidence="1" id="KW-0812">Transmembrane</keyword>
<keyword evidence="4" id="KW-1185">Reference proteome</keyword>
<name>A0A936ZC44_9HYPH</name>
<proteinExistence type="predicted"/>
<comment type="caution">
    <text evidence="3">The sequence shown here is derived from an EMBL/GenBank/DDBJ whole genome shotgun (WGS) entry which is preliminary data.</text>
</comment>
<dbReference type="AlphaFoldDB" id="A0A936ZC44"/>